<evidence type="ECO:0000256" key="3">
    <source>
        <dbReference type="ARBA" id="ARBA00022692"/>
    </source>
</evidence>
<protein>
    <recommendedName>
        <fullName evidence="9">Sodium/hydrogen exchanger</fullName>
    </recommendedName>
</protein>
<feature type="chain" id="PRO_5044883278" description="Sodium/hydrogen exchanger" evidence="12">
    <location>
        <begin position="27"/>
        <end position="659"/>
    </location>
</feature>
<keyword evidence="7 11" id="KW-0472">Membrane</keyword>
<evidence type="ECO:0000313" key="15">
    <source>
        <dbReference type="Proteomes" id="UP001634394"/>
    </source>
</evidence>
<feature type="signal peptide" evidence="12">
    <location>
        <begin position="1"/>
        <end position="26"/>
    </location>
</feature>
<evidence type="ECO:0000256" key="12">
    <source>
        <dbReference type="SAM" id="SignalP"/>
    </source>
</evidence>
<keyword evidence="12" id="KW-0732">Signal</keyword>
<evidence type="ECO:0000259" key="13">
    <source>
        <dbReference type="Pfam" id="PF00999"/>
    </source>
</evidence>
<keyword evidence="5" id="KW-0915">Sodium</keyword>
<keyword evidence="4 11" id="KW-1133">Transmembrane helix</keyword>
<accession>A0ABD3VDK0</accession>
<evidence type="ECO:0000256" key="10">
    <source>
        <dbReference type="SAM" id="MobiDB-lite"/>
    </source>
</evidence>
<feature type="domain" description="Cation/H+ exchanger transmembrane" evidence="13">
    <location>
        <begin position="70"/>
        <end position="469"/>
    </location>
</feature>
<dbReference type="Proteomes" id="UP001634394">
    <property type="component" value="Unassembled WGS sequence"/>
</dbReference>
<gene>
    <name evidence="14" type="ORF">ACJMK2_009318</name>
</gene>
<evidence type="ECO:0000256" key="6">
    <source>
        <dbReference type="ARBA" id="ARBA00023065"/>
    </source>
</evidence>
<feature type="transmembrane region" description="Helical" evidence="11">
    <location>
        <begin position="153"/>
        <end position="180"/>
    </location>
</feature>
<dbReference type="InterPro" id="IPR006153">
    <property type="entry name" value="Cation/H_exchanger_TM"/>
</dbReference>
<dbReference type="Pfam" id="PF00999">
    <property type="entry name" value="Na_H_Exchanger"/>
    <property type="match status" value="1"/>
</dbReference>
<evidence type="ECO:0000256" key="4">
    <source>
        <dbReference type="ARBA" id="ARBA00022989"/>
    </source>
</evidence>
<feature type="transmembrane region" description="Helical" evidence="11">
    <location>
        <begin position="353"/>
        <end position="372"/>
    </location>
</feature>
<keyword evidence="3 9" id="KW-0812">Transmembrane</keyword>
<dbReference type="AlphaFoldDB" id="A0ABD3VDK0"/>
<keyword evidence="15" id="KW-1185">Reference proteome</keyword>
<evidence type="ECO:0000256" key="2">
    <source>
        <dbReference type="ARBA" id="ARBA00022448"/>
    </source>
</evidence>
<feature type="transmembrane region" description="Helical" evidence="11">
    <location>
        <begin position="87"/>
        <end position="107"/>
    </location>
</feature>
<dbReference type="PRINTS" id="PR01084">
    <property type="entry name" value="NAHEXCHNGR"/>
</dbReference>
<keyword evidence="2 9" id="KW-0813">Transport</keyword>
<dbReference type="EMBL" id="JBJQND010000012">
    <property type="protein sequence ID" value="KAL3859083.1"/>
    <property type="molecule type" value="Genomic_DNA"/>
</dbReference>
<dbReference type="GO" id="GO:0016020">
    <property type="term" value="C:membrane"/>
    <property type="evidence" value="ECO:0007669"/>
    <property type="project" value="UniProtKB-SubCell"/>
</dbReference>
<feature type="transmembrane region" description="Helical" evidence="11">
    <location>
        <begin position="186"/>
        <end position="206"/>
    </location>
</feature>
<dbReference type="GO" id="GO:0006814">
    <property type="term" value="P:sodium ion transport"/>
    <property type="evidence" value="ECO:0007669"/>
    <property type="project" value="UniProtKB-KW"/>
</dbReference>
<evidence type="ECO:0000256" key="7">
    <source>
        <dbReference type="ARBA" id="ARBA00023136"/>
    </source>
</evidence>
<feature type="transmembrane region" description="Helical" evidence="11">
    <location>
        <begin position="119"/>
        <end position="141"/>
    </location>
</feature>
<dbReference type="Gene3D" id="6.10.250.1040">
    <property type="match status" value="1"/>
</dbReference>
<feature type="compositionally biased region" description="Basic and acidic residues" evidence="10">
    <location>
        <begin position="630"/>
        <end position="643"/>
    </location>
</feature>
<proteinExistence type="inferred from homology"/>
<evidence type="ECO:0000256" key="8">
    <source>
        <dbReference type="ARBA" id="ARBA00023201"/>
    </source>
</evidence>
<evidence type="ECO:0000256" key="1">
    <source>
        <dbReference type="ARBA" id="ARBA00004141"/>
    </source>
</evidence>
<evidence type="ECO:0000256" key="11">
    <source>
        <dbReference type="SAM" id="Phobius"/>
    </source>
</evidence>
<comment type="caution">
    <text evidence="14">The sequence shown here is derived from an EMBL/GenBank/DDBJ whole genome shotgun (WGS) entry which is preliminary data.</text>
</comment>
<dbReference type="PANTHER" id="PTHR10110:SF98">
    <property type="entry name" value="SODIUM_HYDROGEN EXCHANGER"/>
    <property type="match status" value="1"/>
</dbReference>
<feature type="transmembrane region" description="Helical" evidence="11">
    <location>
        <begin position="218"/>
        <end position="240"/>
    </location>
</feature>
<dbReference type="PANTHER" id="PTHR10110">
    <property type="entry name" value="SODIUM/HYDROGEN EXCHANGER"/>
    <property type="match status" value="1"/>
</dbReference>
<keyword evidence="8 9" id="KW-0739">Sodium transport</keyword>
<dbReference type="GO" id="GO:0015297">
    <property type="term" value="F:antiporter activity"/>
    <property type="evidence" value="ECO:0007669"/>
    <property type="project" value="UniProtKB-KW"/>
</dbReference>
<evidence type="ECO:0000256" key="5">
    <source>
        <dbReference type="ARBA" id="ARBA00023053"/>
    </source>
</evidence>
<dbReference type="Gene3D" id="6.10.140.1330">
    <property type="match status" value="1"/>
</dbReference>
<dbReference type="InterPro" id="IPR018422">
    <property type="entry name" value="Cation/H_exchanger_CPA1"/>
</dbReference>
<keyword evidence="6 9" id="KW-0406">Ion transport</keyword>
<feature type="compositionally biased region" description="Polar residues" evidence="10">
    <location>
        <begin position="609"/>
        <end position="629"/>
    </location>
</feature>
<feature type="transmembrane region" description="Helical" evidence="11">
    <location>
        <begin position="378"/>
        <end position="402"/>
    </location>
</feature>
<comment type="similarity">
    <text evidence="9">Belongs to the monovalent cation:proton antiporter 1 (CPA1) transporter (TC 2.A.36) family.</text>
</comment>
<organism evidence="14 15">
    <name type="scientific">Sinanodonta woodiana</name>
    <name type="common">Chinese pond mussel</name>
    <name type="synonym">Anodonta woodiana</name>
    <dbReference type="NCBI Taxonomy" id="1069815"/>
    <lineage>
        <taxon>Eukaryota</taxon>
        <taxon>Metazoa</taxon>
        <taxon>Spiralia</taxon>
        <taxon>Lophotrochozoa</taxon>
        <taxon>Mollusca</taxon>
        <taxon>Bivalvia</taxon>
        <taxon>Autobranchia</taxon>
        <taxon>Heteroconchia</taxon>
        <taxon>Palaeoheterodonta</taxon>
        <taxon>Unionida</taxon>
        <taxon>Unionoidea</taxon>
        <taxon>Unionidae</taxon>
        <taxon>Unioninae</taxon>
        <taxon>Sinanodonta</taxon>
    </lineage>
</organism>
<feature type="transmembrane region" description="Helical" evidence="11">
    <location>
        <begin position="445"/>
        <end position="464"/>
    </location>
</feature>
<feature type="transmembrane region" description="Helical" evidence="11">
    <location>
        <begin position="252"/>
        <end position="279"/>
    </location>
</feature>
<evidence type="ECO:0000256" key="9">
    <source>
        <dbReference type="RuleBase" id="RU003722"/>
    </source>
</evidence>
<evidence type="ECO:0000313" key="14">
    <source>
        <dbReference type="EMBL" id="KAL3859083.1"/>
    </source>
</evidence>
<keyword evidence="9" id="KW-0050">Antiport</keyword>
<feature type="region of interest" description="Disordered" evidence="10">
    <location>
        <begin position="597"/>
        <end position="643"/>
    </location>
</feature>
<dbReference type="NCBIfam" id="TIGR00840">
    <property type="entry name" value="b_cpa1"/>
    <property type="match status" value="1"/>
</dbReference>
<reference evidence="14 15" key="1">
    <citation type="submission" date="2024-11" db="EMBL/GenBank/DDBJ databases">
        <title>Chromosome-level genome assembly of the freshwater bivalve Anodonta woodiana.</title>
        <authorList>
            <person name="Chen X."/>
        </authorList>
    </citation>
    <scope>NUCLEOTIDE SEQUENCE [LARGE SCALE GENOMIC DNA]</scope>
    <source>
        <strain evidence="14">MN2024</strain>
        <tissue evidence="14">Gills</tissue>
    </source>
</reference>
<feature type="transmembrane region" description="Helical" evidence="11">
    <location>
        <begin position="62"/>
        <end position="80"/>
    </location>
</feature>
<dbReference type="InterPro" id="IPR004709">
    <property type="entry name" value="NaH_exchanger"/>
</dbReference>
<name>A0ABD3VDK0_SINWO</name>
<sequence>MEYFRRIRRLTMLALTLLLLIQVCWTQPEATTTTEIGGKKDGETKHQERYQVFSFDFQRVELPIIICLWVLIASLAKIAFHLHHKLAFIVPESCLLIVLGLILGAIFRSTDFFTKNRYILNADIFFIYLLPPIIFDAGYFMPNRNFFDNIGSVLVMAFINTLINTVLIGFSLYAISLWGFVGRQISMLNCLIFSAFISAVDPVAVLATFEEVRVNQMLYLIVFGESLLNDGVTVVIFHMIEGFIEIGEQNIIAIDVWAGVLSFFIVAIGGSFIGIMYGFFGGFITKYTKHVKVLEPLLIFVLGYLMYLTSEMIHLSGILALSFGGIVLRHYVESNVSKPTATTIKYIMKMLANISETIIFMFLGLSTMAEGLDWNLSFIFFALIFCLIYRVVGVVILAWLLNRRRLIKLTFIDQFIMAYGGLRGGIAFCLSLSLNDATIPEKKLFITTTVVIIFFTVFVQGITIKPVVNALKVKREEERDPSLNEKIHETMIDHLMAGVENITDRSSHNLMRTKFRRFNHKYLKPLLMREDPKVKATKLVHVYNEVSERDALKSVSTFSENVTRQASTAALQRNQSIIVNSGSSAIHMQNVTVHRTDTERPHLDGYLNESFTGEDNNAEKTTNYLSPDTSQKERTKSQLQDHLKRSTSVFEETVHDTKL</sequence>
<comment type="subcellular location">
    <subcellularLocation>
        <location evidence="1">Membrane</location>
        <topology evidence="1">Multi-pass membrane protein</topology>
    </subcellularLocation>
</comment>